<protein>
    <submittedName>
        <fullName evidence="8">Oxidoreductase</fullName>
    </submittedName>
</protein>
<keyword evidence="5 7" id="KW-1133">Transmembrane helix</keyword>
<evidence type="ECO:0000256" key="2">
    <source>
        <dbReference type="ARBA" id="ARBA00006679"/>
    </source>
</evidence>
<feature type="transmembrane region" description="Helical" evidence="7">
    <location>
        <begin position="71"/>
        <end position="88"/>
    </location>
</feature>
<feature type="transmembrane region" description="Helical" evidence="7">
    <location>
        <begin position="100"/>
        <end position="121"/>
    </location>
</feature>
<comment type="subcellular location">
    <subcellularLocation>
        <location evidence="1">Cell membrane</location>
        <topology evidence="1">Multi-pass membrane protein</topology>
    </subcellularLocation>
</comment>
<dbReference type="RefSeq" id="WP_310053547.1">
    <property type="nucleotide sequence ID" value="NZ_JAVDVW010000001.1"/>
</dbReference>
<evidence type="ECO:0000256" key="4">
    <source>
        <dbReference type="ARBA" id="ARBA00022692"/>
    </source>
</evidence>
<sequence>MNTKTQSYAMAVARVLMALIFILSGLSKIGAAGAMRGYMEAMHIPGALLWPTILFEIGAGLLIVVGYRTRIVAALLAGFCLLTAAIFHNQFADQIQMIMFLKNLAMTGGFALLASVGPGSLSVDAKRIST</sequence>
<feature type="transmembrane region" description="Helical" evidence="7">
    <location>
        <begin position="47"/>
        <end position="65"/>
    </location>
</feature>
<dbReference type="Pfam" id="PF07681">
    <property type="entry name" value="DoxX"/>
    <property type="match status" value="1"/>
</dbReference>
<dbReference type="InterPro" id="IPR051907">
    <property type="entry name" value="DoxX-like_oxidoreductase"/>
</dbReference>
<feature type="transmembrane region" description="Helical" evidence="7">
    <location>
        <begin position="6"/>
        <end position="26"/>
    </location>
</feature>
<evidence type="ECO:0000256" key="7">
    <source>
        <dbReference type="SAM" id="Phobius"/>
    </source>
</evidence>
<keyword evidence="6 7" id="KW-0472">Membrane</keyword>
<dbReference type="PANTHER" id="PTHR33452">
    <property type="entry name" value="OXIDOREDUCTASE CATD-RELATED"/>
    <property type="match status" value="1"/>
</dbReference>
<keyword evidence="3" id="KW-1003">Cell membrane</keyword>
<evidence type="ECO:0000256" key="3">
    <source>
        <dbReference type="ARBA" id="ARBA00022475"/>
    </source>
</evidence>
<comment type="similarity">
    <text evidence="2">Belongs to the DoxX family.</text>
</comment>
<dbReference type="InterPro" id="IPR032808">
    <property type="entry name" value="DoxX"/>
</dbReference>
<dbReference type="EMBL" id="JAVDVW010000001">
    <property type="protein sequence ID" value="MDR7099344.1"/>
    <property type="molecule type" value="Genomic_DNA"/>
</dbReference>
<gene>
    <name evidence="8" type="ORF">J2X04_001691</name>
</gene>
<reference evidence="8 9" key="1">
    <citation type="submission" date="2023-07" db="EMBL/GenBank/DDBJ databases">
        <title>Sorghum-associated microbial communities from plants grown in Nebraska, USA.</title>
        <authorList>
            <person name="Schachtman D."/>
        </authorList>
    </citation>
    <scope>NUCLEOTIDE SEQUENCE [LARGE SCALE GENOMIC DNA]</scope>
    <source>
        <strain evidence="8 9">BE187</strain>
    </source>
</reference>
<accession>A0ABU1VPC8</accession>
<evidence type="ECO:0000313" key="9">
    <source>
        <dbReference type="Proteomes" id="UP001267878"/>
    </source>
</evidence>
<evidence type="ECO:0000256" key="5">
    <source>
        <dbReference type="ARBA" id="ARBA00022989"/>
    </source>
</evidence>
<organism evidence="8 9">
    <name type="scientific">Agrilutibacter niabensis</name>
    <dbReference type="NCBI Taxonomy" id="380628"/>
    <lineage>
        <taxon>Bacteria</taxon>
        <taxon>Pseudomonadati</taxon>
        <taxon>Pseudomonadota</taxon>
        <taxon>Gammaproteobacteria</taxon>
        <taxon>Lysobacterales</taxon>
        <taxon>Lysobacteraceae</taxon>
        <taxon>Agrilutibacter</taxon>
    </lineage>
</organism>
<keyword evidence="4 7" id="KW-0812">Transmembrane</keyword>
<evidence type="ECO:0000256" key="6">
    <source>
        <dbReference type="ARBA" id="ARBA00023136"/>
    </source>
</evidence>
<proteinExistence type="inferred from homology"/>
<dbReference type="Proteomes" id="UP001267878">
    <property type="component" value="Unassembled WGS sequence"/>
</dbReference>
<evidence type="ECO:0000256" key="1">
    <source>
        <dbReference type="ARBA" id="ARBA00004651"/>
    </source>
</evidence>
<dbReference type="PANTHER" id="PTHR33452:SF1">
    <property type="entry name" value="INNER MEMBRANE PROTEIN YPHA-RELATED"/>
    <property type="match status" value="1"/>
</dbReference>
<comment type="caution">
    <text evidence="8">The sequence shown here is derived from an EMBL/GenBank/DDBJ whole genome shotgun (WGS) entry which is preliminary data.</text>
</comment>
<name>A0ABU1VPC8_9GAMM</name>
<keyword evidence="9" id="KW-1185">Reference proteome</keyword>
<evidence type="ECO:0000313" key="8">
    <source>
        <dbReference type="EMBL" id="MDR7099344.1"/>
    </source>
</evidence>